<dbReference type="Proteomes" id="UP000548867">
    <property type="component" value="Unassembled WGS sequence"/>
</dbReference>
<proteinExistence type="predicted"/>
<name>A0A7W6CH41_9SPHN</name>
<dbReference type="EMBL" id="JACIDX010000002">
    <property type="protein sequence ID" value="MBB3953660.1"/>
    <property type="molecule type" value="Genomic_DNA"/>
</dbReference>
<reference evidence="1 2" key="1">
    <citation type="submission" date="2020-08" db="EMBL/GenBank/DDBJ databases">
        <title>Genomic Encyclopedia of Type Strains, Phase IV (KMG-IV): sequencing the most valuable type-strain genomes for metagenomic binning, comparative biology and taxonomic classification.</title>
        <authorList>
            <person name="Goeker M."/>
        </authorList>
    </citation>
    <scope>NUCLEOTIDE SEQUENCE [LARGE SCALE GENOMIC DNA]</scope>
    <source>
        <strain evidence="1 2">DSM 27057</strain>
    </source>
</reference>
<organism evidence="1 2">
    <name type="scientific">Novosphingobium sediminicola</name>
    <dbReference type="NCBI Taxonomy" id="563162"/>
    <lineage>
        <taxon>Bacteria</taxon>
        <taxon>Pseudomonadati</taxon>
        <taxon>Pseudomonadota</taxon>
        <taxon>Alphaproteobacteria</taxon>
        <taxon>Sphingomonadales</taxon>
        <taxon>Sphingomonadaceae</taxon>
        <taxon>Novosphingobium</taxon>
    </lineage>
</organism>
<evidence type="ECO:0000313" key="1">
    <source>
        <dbReference type="EMBL" id="MBB3953660.1"/>
    </source>
</evidence>
<keyword evidence="2" id="KW-1185">Reference proteome</keyword>
<comment type="caution">
    <text evidence="1">The sequence shown here is derived from an EMBL/GenBank/DDBJ whole genome shotgun (WGS) entry which is preliminary data.</text>
</comment>
<evidence type="ECO:0000313" key="2">
    <source>
        <dbReference type="Proteomes" id="UP000548867"/>
    </source>
</evidence>
<accession>A0A7W6CH41</accession>
<sequence>MNEARPLPEKPADPAAFPVVEQDPETFPTVALAAHHDAGVGGPVGPRLQHQFEIAEGLLGDQIAAIAAAGKFLFADNIAVLDEPVGGVLFRLDGQGNAALDPHVGHGRPARMAAAIDARDRPPARQCLAIEQRAKALFITHHASPFCLFCKAPSASSTIK</sequence>
<dbReference type="AlphaFoldDB" id="A0A7W6CH41"/>
<gene>
    <name evidence="1" type="ORF">GGR38_000587</name>
</gene>
<protein>
    <submittedName>
        <fullName evidence="1">Uncharacterized protein</fullName>
    </submittedName>
</protein>